<proteinExistence type="predicted"/>
<reference evidence="1" key="1">
    <citation type="submission" date="2020-03" db="EMBL/GenBank/DDBJ databases">
        <title>The deep terrestrial virosphere.</title>
        <authorList>
            <person name="Holmfeldt K."/>
            <person name="Nilsson E."/>
            <person name="Simone D."/>
            <person name="Lopez-Fernandez M."/>
            <person name="Wu X."/>
            <person name="de Brujin I."/>
            <person name="Lundin D."/>
            <person name="Andersson A."/>
            <person name="Bertilsson S."/>
            <person name="Dopson M."/>
        </authorList>
    </citation>
    <scope>NUCLEOTIDE SEQUENCE</scope>
    <source>
        <strain evidence="1">MM415A02853</strain>
        <strain evidence="2">MM415B05367</strain>
    </source>
</reference>
<organism evidence="1">
    <name type="scientific">viral metagenome</name>
    <dbReference type="NCBI Taxonomy" id="1070528"/>
    <lineage>
        <taxon>unclassified sequences</taxon>
        <taxon>metagenomes</taxon>
        <taxon>organismal metagenomes</taxon>
    </lineage>
</organism>
<sequence>MERGNKVQLNKEYISKLQYPWSELAKLRYFEVVSLPDKDGVVKVRRGDLASRRIEHYHESFLEMIG</sequence>
<dbReference type="AlphaFoldDB" id="A0A6M3JQI0"/>
<gene>
    <name evidence="1" type="ORF">MM415A02853_0006</name>
    <name evidence="2" type="ORF">MM415B05367_0010</name>
</gene>
<protein>
    <submittedName>
        <fullName evidence="1">Uncharacterized protein</fullName>
    </submittedName>
</protein>
<evidence type="ECO:0000313" key="2">
    <source>
        <dbReference type="EMBL" id="QJA95467.1"/>
    </source>
</evidence>
<dbReference type="EMBL" id="MT141932">
    <property type="protein sequence ID" value="QJA72193.1"/>
    <property type="molecule type" value="Genomic_DNA"/>
</dbReference>
<accession>A0A6M3JQI0</accession>
<evidence type="ECO:0000313" key="1">
    <source>
        <dbReference type="EMBL" id="QJA72193.1"/>
    </source>
</evidence>
<dbReference type="EMBL" id="MT143316">
    <property type="protein sequence ID" value="QJA95467.1"/>
    <property type="molecule type" value="Genomic_DNA"/>
</dbReference>
<name>A0A6M3JQI0_9ZZZZ</name>